<dbReference type="PANTHER" id="PTHR43739">
    <property type="entry name" value="XYLOGLUCANASE (EUROFUNG)"/>
    <property type="match status" value="1"/>
</dbReference>
<organism evidence="2 3">
    <name type="scientific">Parazoarcus communis</name>
    <dbReference type="NCBI Taxonomy" id="41977"/>
    <lineage>
        <taxon>Bacteria</taxon>
        <taxon>Pseudomonadati</taxon>
        <taxon>Pseudomonadota</taxon>
        <taxon>Betaproteobacteria</taxon>
        <taxon>Rhodocyclales</taxon>
        <taxon>Zoogloeaceae</taxon>
        <taxon>Parazoarcus</taxon>
    </lineage>
</organism>
<keyword evidence="1" id="KW-1133">Transmembrane helix</keyword>
<dbReference type="SUPFAM" id="SSF110296">
    <property type="entry name" value="Oligoxyloglucan reducing end-specific cellobiohydrolase"/>
    <property type="match status" value="3"/>
</dbReference>
<dbReference type="PANTHER" id="PTHR43739:SF5">
    <property type="entry name" value="EXO-ALPHA-SIALIDASE"/>
    <property type="match status" value="1"/>
</dbReference>
<name>A0A2U8H6X6_9RHOO</name>
<dbReference type="OrthoDB" id="9764804at2"/>
<dbReference type="InterPro" id="IPR015943">
    <property type="entry name" value="WD40/YVTN_repeat-like_dom_sf"/>
</dbReference>
<gene>
    <name evidence="2" type="ORF">CEW87_19270</name>
</gene>
<evidence type="ECO:0000256" key="1">
    <source>
        <dbReference type="SAM" id="Phobius"/>
    </source>
</evidence>
<evidence type="ECO:0000313" key="3">
    <source>
        <dbReference type="Proteomes" id="UP000244902"/>
    </source>
</evidence>
<dbReference type="Gene3D" id="2.130.10.10">
    <property type="entry name" value="YVTN repeat-like/Quinoprotein amine dehydrogenase"/>
    <property type="match status" value="5"/>
</dbReference>
<proteinExistence type="predicted"/>
<reference evidence="2 3" key="1">
    <citation type="submission" date="2017-06" db="EMBL/GenBank/DDBJ databases">
        <title>Azoarcus sp. TSNA42 complete genome sequence.</title>
        <authorList>
            <person name="Woo J.-H."/>
            <person name="Kim H.-S."/>
        </authorList>
    </citation>
    <scope>NUCLEOTIDE SEQUENCE [LARGE SCALE GENOMIC DNA]</scope>
    <source>
        <strain evidence="2 3">TSNA42</strain>
    </source>
</reference>
<keyword evidence="1" id="KW-0472">Membrane</keyword>
<dbReference type="InterPro" id="IPR052025">
    <property type="entry name" value="Xyloglucanase_GH74"/>
</dbReference>
<dbReference type="EMBL" id="CP022188">
    <property type="protein sequence ID" value="AWI81320.1"/>
    <property type="molecule type" value="Genomic_DNA"/>
</dbReference>
<accession>A0A2U8H6X6</accession>
<dbReference type="Proteomes" id="UP000244902">
    <property type="component" value="Chromosome"/>
</dbReference>
<feature type="transmembrane region" description="Helical" evidence="1">
    <location>
        <begin position="641"/>
        <end position="659"/>
    </location>
</feature>
<protein>
    <recommendedName>
        <fullName evidence="4">Photosynthesis system II assembly factor Ycf48/Hcf136-like domain-containing protein</fullName>
    </recommendedName>
</protein>
<dbReference type="AlphaFoldDB" id="A0A2U8H6X6"/>
<evidence type="ECO:0000313" key="2">
    <source>
        <dbReference type="EMBL" id="AWI81320.1"/>
    </source>
</evidence>
<keyword evidence="1" id="KW-0812">Transmembrane</keyword>
<sequence length="669" mass="69570">MSLRSELPLGASLVIAAWAAFVLWACSAGWSGGWTSIGPEGGSVRTIAFDRLDARVLYAGTLKGGVFRSLDGAQSWQRANAGLAGVTVVDIAAGALTPSRLFAATDSRGVFRSADRGRSWRACNAGLDVPALRSIVIDPTNPAALLVASFGGGIYRSDDACESWHAYSTGLNDAFVNVLATDMRAPGTVYAGTGAGLYRLRPGSPRWVGVGVPTWYVQDVLVDPASGAILVALPGNGVLVSRDDGKTWADASLGLDDAMVTGLARASGGTLHAGAQSGEMFRSVDGARSWQAVAAWRRGTPIEALATDARLPGHIHAGTRFAGVEMSRDAGASWRAANRGLHNVQVEALVIDPGGTGALPQVIHVGSRYSGAFRSVDGGRTWEAGRGIPDAWVSAVVPDPVLRSRVYAVTGRGLVLVSHDRGAHWLAVGQGAGSPLLALAVHPRSTGVMLAGGAAGQLFATRDGGQHWDTLADFSGAVIQHIVFDPLFPDTVYVATSKGIYKGAAGGTNWRALNTGLQQPDIQALAIDPLISPAVIYAATEGGGVLRSADGGEHWRALNSGLTDPFIRAVAIDPEDSTRLYAGGRSGRIFRTYDAGLSWRSISKGADLPSITVLAVDPAQPRRVFAATAGNSVVVETQTSGWAWIAALIATIVLARALMAGLSARHMRG</sequence>
<dbReference type="RefSeq" id="WP_108975625.1">
    <property type="nucleotide sequence ID" value="NZ_CP022188.1"/>
</dbReference>
<dbReference type="GO" id="GO:0010411">
    <property type="term" value="P:xyloglucan metabolic process"/>
    <property type="evidence" value="ECO:0007669"/>
    <property type="project" value="TreeGrafter"/>
</dbReference>
<evidence type="ECO:0008006" key="4">
    <source>
        <dbReference type="Google" id="ProtNLM"/>
    </source>
</evidence>